<evidence type="ECO:0000256" key="5">
    <source>
        <dbReference type="ARBA" id="ARBA00022683"/>
    </source>
</evidence>
<dbReference type="PANTHER" id="PTHR34581:SF2">
    <property type="entry name" value="PTS SYSTEM N,N'-DIACETYLCHITOBIOSE-SPECIFIC EIIB COMPONENT"/>
    <property type="match status" value="1"/>
</dbReference>
<keyword evidence="3 9" id="KW-0762">Sugar transport</keyword>
<dbReference type="PROSITE" id="PS51100">
    <property type="entry name" value="PTS_EIIB_TYPE_3"/>
    <property type="match status" value="1"/>
</dbReference>
<dbReference type="RefSeq" id="WP_191750841.1">
    <property type="nucleotide sequence ID" value="NZ_JACSQZ010000059.1"/>
</dbReference>
<name>A0ABR8Q6N5_9CLOT</name>
<dbReference type="InterPro" id="IPR003501">
    <property type="entry name" value="PTS_EIIB_2/3"/>
</dbReference>
<dbReference type="PANTHER" id="PTHR34581">
    <property type="entry name" value="PTS SYSTEM N,N'-DIACETYLCHITOBIOSE-SPECIFIC EIIB COMPONENT"/>
    <property type="match status" value="1"/>
</dbReference>
<keyword evidence="5" id="KW-0598">Phosphotransferase system</keyword>
<keyword evidence="4" id="KW-0808">Transferase</keyword>
<evidence type="ECO:0000313" key="10">
    <source>
        <dbReference type="Proteomes" id="UP000640335"/>
    </source>
</evidence>
<evidence type="ECO:0000256" key="6">
    <source>
        <dbReference type="ARBA" id="ARBA00022777"/>
    </source>
</evidence>
<dbReference type="Proteomes" id="UP000640335">
    <property type="component" value="Unassembled WGS sequence"/>
</dbReference>
<proteinExistence type="predicted"/>
<evidence type="ECO:0000259" key="8">
    <source>
        <dbReference type="PROSITE" id="PS51100"/>
    </source>
</evidence>
<organism evidence="9 10">
    <name type="scientific">Clostridium gallinarum</name>
    <dbReference type="NCBI Taxonomy" id="2762246"/>
    <lineage>
        <taxon>Bacteria</taxon>
        <taxon>Bacillati</taxon>
        <taxon>Bacillota</taxon>
        <taxon>Clostridia</taxon>
        <taxon>Eubacteriales</taxon>
        <taxon>Clostridiaceae</taxon>
        <taxon>Clostridium</taxon>
    </lineage>
</organism>
<keyword evidence="6" id="KW-0418">Kinase</keyword>
<feature type="modified residue" description="Phosphocysteine; by EIIA" evidence="7">
    <location>
        <position position="8"/>
    </location>
</feature>
<dbReference type="Pfam" id="PF02302">
    <property type="entry name" value="PTS_IIB"/>
    <property type="match status" value="1"/>
</dbReference>
<evidence type="ECO:0000256" key="7">
    <source>
        <dbReference type="PROSITE-ProRule" id="PRU00423"/>
    </source>
</evidence>
<dbReference type="EMBL" id="JACSQZ010000059">
    <property type="protein sequence ID" value="MBD7916091.1"/>
    <property type="molecule type" value="Genomic_DNA"/>
</dbReference>
<keyword evidence="1" id="KW-0813">Transport</keyword>
<gene>
    <name evidence="9" type="ORF">H9660_13130</name>
</gene>
<dbReference type="InterPro" id="IPR036095">
    <property type="entry name" value="PTS_EIIB-like_sf"/>
</dbReference>
<evidence type="ECO:0000256" key="3">
    <source>
        <dbReference type="ARBA" id="ARBA00022597"/>
    </source>
</evidence>
<comment type="caution">
    <text evidence="9">The sequence shown here is derived from an EMBL/GenBank/DDBJ whole genome shotgun (WGS) entry which is preliminary data.</text>
</comment>
<dbReference type="Gene3D" id="3.40.50.2300">
    <property type="match status" value="1"/>
</dbReference>
<evidence type="ECO:0000256" key="1">
    <source>
        <dbReference type="ARBA" id="ARBA00022448"/>
    </source>
</evidence>
<feature type="domain" description="PTS EIIB type-3" evidence="8">
    <location>
        <begin position="1"/>
        <end position="100"/>
    </location>
</feature>
<reference evidence="9 10" key="1">
    <citation type="submission" date="2020-08" db="EMBL/GenBank/DDBJ databases">
        <title>A Genomic Blueprint of the Chicken Gut Microbiome.</title>
        <authorList>
            <person name="Gilroy R."/>
            <person name="Ravi A."/>
            <person name="Getino M."/>
            <person name="Pursley I."/>
            <person name="Horton D.L."/>
            <person name="Alikhan N.-F."/>
            <person name="Baker D."/>
            <person name="Gharbi K."/>
            <person name="Hall N."/>
            <person name="Watson M."/>
            <person name="Adriaenssens E.M."/>
            <person name="Foster-Nyarko E."/>
            <person name="Jarju S."/>
            <person name="Secka A."/>
            <person name="Antonio M."/>
            <person name="Oren A."/>
            <person name="Chaudhuri R."/>
            <person name="La Ragione R.M."/>
            <person name="Hildebrand F."/>
            <person name="Pallen M.J."/>
        </authorList>
    </citation>
    <scope>NUCLEOTIDE SEQUENCE [LARGE SCALE GENOMIC DNA]</scope>
    <source>
        <strain evidence="9 10">Sa3CUN1</strain>
    </source>
</reference>
<keyword evidence="10" id="KW-1185">Reference proteome</keyword>
<dbReference type="SUPFAM" id="SSF52794">
    <property type="entry name" value="PTS system IIB component-like"/>
    <property type="match status" value="1"/>
</dbReference>
<dbReference type="CDD" id="cd05564">
    <property type="entry name" value="PTS_IIB_chitobiose_lichenan"/>
    <property type="match status" value="1"/>
</dbReference>
<dbReference type="InterPro" id="IPR051819">
    <property type="entry name" value="PTS_sugar-specific_EIIB"/>
</dbReference>
<evidence type="ECO:0000313" key="9">
    <source>
        <dbReference type="EMBL" id="MBD7916091.1"/>
    </source>
</evidence>
<dbReference type="InterPro" id="IPR013012">
    <property type="entry name" value="PTS_EIIB_3"/>
</dbReference>
<protein>
    <submittedName>
        <fullName evidence="9">PTS sugar transporter subunit IIB</fullName>
    </submittedName>
</protein>
<accession>A0ABR8Q6N5</accession>
<evidence type="ECO:0000256" key="4">
    <source>
        <dbReference type="ARBA" id="ARBA00022679"/>
    </source>
</evidence>
<sequence length="100" mass="10963">MKRIGLLCALGMSTSVLVQKMRKAAEEIGFECEIDAYAVNTAAEVAKKVDCILLGPQIRFELNKIKEIAGEIPVEVIDMVAYGTMNGTKVIEQAKKMMNV</sequence>
<evidence type="ECO:0000256" key="2">
    <source>
        <dbReference type="ARBA" id="ARBA00022553"/>
    </source>
</evidence>
<keyword evidence="2" id="KW-0597">Phosphoprotein</keyword>